<reference evidence="2 3" key="1">
    <citation type="submission" date="2019-03" db="EMBL/GenBank/DDBJ databases">
        <title>Genomic Encyclopedia of Archaeal and Bacterial Type Strains, Phase II (KMG-II): from individual species to whole genera.</title>
        <authorList>
            <person name="Goeker M."/>
        </authorList>
    </citation>
    <scope>NUCLEOTIDE SEQUENCE [LARGE SCALE GENOMIC DNA]</scope>
    <source>
        <strain evidence="2 3">DSM 28323</strain>
    </source>
</reference>
<dbReference type="Proteomes" id="UP000295741">
    <property type="component" value="Unassembled WGS sequence"/>
</dbReference>
<dbReference type="RefSeq" id="WP_133473321.1">
    <property type="nucleotide sequence ID" value="NZ_SNWP01000010.1"/>
</dbReference>
<dbReference type="OrthoDB" id="695573at2"/>
<keyword evidence="3" id="KW-1185">Reference proteome</keyword>
<name>A0A4R6J0M4_9BACT</name>
<evidence type="ECO:0000313" key="3">
    <source>
        <dbReference type="Proteomes" id="UP000295741"/>
    </source>
</evidence>
<proteinExistence type="predicted"/>
<organism evidence="2 3">
    <name type="scientific">Sediminibacterium goheungense</name>
    <dbReference type="NCBI Taxonomy" id="1086393"/>
    <lineage>
        <taxon>Bacteria</taxon>
        <taxon>Pseudomonadati</taxon>
        <taxon>Bacteroidota</taxon>
        <taxon>Chitinophagia</taxon>
        <taxon>Chitinophagales</taxon>
        <taxon>Chitinophagaceae</taxon>
        <taxon>Sediminibacterium</taxon>
    </lineage>
</organism>
<gene>
    <name evidence="2" type="ORF">BC659_0771</name>
</gene>
<feature type="region of interest" description="Disordered" evidence="1">
    <location>
        <begin position="92"/>
        <end position="114"/>
    </location>
</feature>
<dbReference type="EMBL" id="SNWP01000010">
    <property type="protein sequence ID" value="TDO28693.1"/>
    <property type="molecule type" value="Genomic_DNA"/>
</dbReference>
<evidence type="ECO:0000313" key="2">
    <source>
        <dbReference type="EMBL" id="TDO28693.1"/>
    </source>
</evidence>
<sequence length="114" mass="13136">MKENDNPTRKEYDLYSNNCGTFATEVASQDDQVASRAPQLIDPRPNSMIEEYQKTFSSIRFDPKNERSSGTWNNLRSDILVEKSKYEPKWMKDKLINPGKAGPAKYNGQKKDNE</sequence>
<dbReference type="AlphaFoldDB" id="A0A4R6J0M4"/>
<comment type="caution">
    <text evidence="2">The sequence shown here is derived from an EMBL/GenBank/DDBJ whole genome shotgun (WGS) entry which is preliminary data.</text>
</comment>
<evidence type="ECO:0000256" key="1">
    <source>
        <dbReference type="SAM" id="MobiDB-lite"/>
    </source>
</evidence>
<accession>A0A4R6J0M4</accession>
<protein>
    <submittedName>
        <fullName evidence="2">Uncharacterized protein</fullName>
    </submittedName>
</protein>